<dbReference type="PROSITE" id="PS51257">
    <property type="entry name" value="PROKAR_LIPOPROTEIN"/>
    <property type="match status" value="1"/>
</dbReference>
<dbReference type="EMBL" id="FUZT01000009">
    <property type="protein sequence ID" value="SKC81859.1"/>
    <property type="molecule type" value="Genomic_DNA"/>
</dbReference>
<dbReference type="STRING" id="36842.SAMN02194393_03667"/>
<gene>
    <name evidence="1" type="ORF">SAMN02194393_03667</name>
</gene>
<dbReference type="AlphaFoldDB" id="A0A1T5M1Z1"/>
<reference evidence="1 2" key="1">
    <citation type="submission" date="2017-02" db="EMBL/GenBank/DDBJ databases">
        <authorList>
            <person name="Peterson S.W."/>
        </authorList>
    </citation>
    <scope>NUCLEOTIDE SEQUENCE [LARGE SCALE GENOMIC DNA]</scope>
    <source>
        <strain evidence="1 2">M1</strain>
    </source>
</reference>
<dbReference type="Proteomes" id="UP000190285">
    <property type="component" value="Unassembled WGS sequence"/>
</dbReference>
<organism evidence="1 2">
    <name type="scientific">Maledivibacter halophilus</name>
    <dbReference type="NCBI Taxonomy" id="36842"/>
    <lineage>
        <taxon>Bacteria</taxon>
        <taxon>Bacillati</taxon>
        <taxon>Bacillota</taxon>
        <taxon>Clostridia</taxon>
        <taxon>Peptostreptococcales</taxon>
        <taxon>Caminicellaceae</taxon>
        <taxon>Maledivibacter</taxon>
    </lineage>
</organism>
<name>A0A1T5M1Z1_9FIRM</name>
<sequence>MIMYLKRKYISLLYVLIIALTVGCSNSMEEIVYNFPLERDVVEQVILEKQLTWRIEDEQSLNEGQSNFSLRDEDNVFCSINSTDGEWGRVIILQFHFPLDYTTEQIQQFNKEEWPSIFELTCTFYGNSKNAKKIYKEFLGYLKGRNSNEYDYGYFTKRIDDTHFRVKLAPFTNNSNYYQIATLEILNSETYEKRAFEFAKGWINRAKRQGIKVLDNISVSDIIEIKTEDEELRLIVEGHLEDIQELKNIPKNLQEVLTHHAHKDDYFTAKLVDDTSSMDVFVLATSLNSRELGQDRSHHINYYTKGKLSVINFSPLNE</sequence>
<evidence type="ECO:0000313" key="1">
    <source>
        <dbReference type="EMBL" id="SKC81859.1"/>
    </source>
</evidence>
<evidence type="ECO:0000313" key="2">
    <source>
        <dbReference type="Proteomes" id="UP000190285"/>
    </source>
</evidence>
<protein>
    <submittedName>
        <fullName evidence="1">Uncharacterized protein</fullName>
    </submittedName>
</protein>
<keyword evidence="2" id="KW-1185">Reference proteome</keyword>
<accession>A0A1T5M1Z1</accession>
<proteinExistence type="predicted"/>